<dbReference type="RefSeq" id="WP_140998903.1">
    <property type="nucleotide sequence ID" value="NZ_VDCZ01000012.1"/>
</dbReference>
<dbReference type="EMBL" id="WQLW01000012">
    <property type="protein sequence ID" value="MVO10479.1"/>
    <property type="molecule type" value="Genomic_DNA"/>
</dbReference>
<name>A0A6I4IU96_9FLAO</name>
<dbReference type="OrthoDB" id="1367720at2"/>
<keyword evidence="2" id="KW-1185">Reference proteome</keyword>
<dbReference type="Proteomes" id="UP000431264">
    <property type="component" value="Unassembled WGS sequence"/>
</dbReference>
<evidence type="ECO:0000313" key="1">
    <source>
        <dbReference type="EMBL" id="MVO10479.1"/>
    </source>
</evidence>
<gene>
    <name evidence="1" type="ORF">GOQ30_15000</name>
</gene>
<dbReference type="AlphaFoldDB" id="A0A6I4IU96"/>
<accession>A0A6I4IU96</accession>
<comment type="caution">
    <text evidence="1">The sequence shown here is derived from an EMBL/GenBank/DDBJ whole genome shotgun (WGS) entry which is preliminary data.</text>
</comment>
<organism evidence="1 2">
    <name type="scientific">Flavobacterium profundi</name>
    <dbReference type="NCBI Taxonomy" id="1774945"/>
    <lineage>
        <taxon>Bacteria</taxon>
        <taxon>Pseudomonadati</taxon>
        <taxon>Bacteroidota</taxon>
        <taxon>Flavobacteriia</taxon>
        <taxon>Flavobacteriales</taxon>
        <taxon>Flavobacteriaceae</taxon>
        <taxon>Flavobacterium</taxon>
    </lineage>
</organism>
<reference evidence="2" key="1">
    <citation type="submission" date="2019-05" db="EMBL/GenBank/DDBJ databases">
        <title>Flavobacterium profundi sp. nov., isolated from a deep-sea seamount.</title>
        <authorList>
            <person name="Zhang D.-C."/>
        </authorList>
    </citation>
    <scope>NUCLEOTIDE SEQUENCE [LARGE SCALE GENOMIC DNA]</scope>
    <source>
        <strain evidence="2">TP390</strain>
    </source>
</reference>
<evidence type="ECO:0000313" key="2">
    <source>
        <dbReference type="Proteomes" id="UP000431264"/>
    </source>
</evidence>
<proteinExistence type="predicted"/>
<sequence>MKTFPKLLVIITLFLLFITPQDLFSQGPPPWAPAHGYRAKTKHIYFPDQNFYFDLEKRVYLYLNNGSWSISASIPSVFGTINLNTARKVELEIGGHTPYQYNEQHKITYKKSKKVKKEKKGKGPKH</sequence>
<protein>
    <submittedName>
        <fullName evidence="1">Uncharacterized protein</fullName>
    </submittedName>
</protein>